<evidence type="ECO:0000259" key="2">
    <source>
        <dbReference type="PROSITE" id="PS50234"/>
    </source>
</evidence>
<dbReference type="InterPro" id="IPR036465">
    <property type="entry name" value="vWFA_dom_sf"/>
</dbReference>
<keyword evidence="4" id="KW-1185">Reference proteome</keyword>
<dbReference type="PROSITE" id="PS50234">
    <property type="entry name" value="VWFA"/>
    <property type="match status" value="1"/>
</dbReference>
<dbReference type="EMBL" id="RKQZ01000001">
    <property type="protein sequence ID" value="RPF22646.1"/>
    <property type="molecule type" value="Genomic_DNA"/>
</dbReference>
<dbReference type="Gene3D" id="3.40.50.410">
    <property type="entry name" value="von Willebrand factor, type A domain"/>
    <property type="match status" value="1"/>
</dbReference>
<evidence type="ECO:0000256" key="1">
    <source>
        <dbReference type="SAM" id="MobiDB-lite"/>
    </source>
</evidence>
<sequence length="473" mass="50260">MPALPRFARSAPVRRPRPEVRARRAATLLATALAASLAGCTSGPVASGGESDETAGASAAPSPGIPDLVPVEYDAPRDLTGTEQLMLYEPGPFAGAAFDEAAVVDAVVAMEPDTAGEWQRAILGQIHGDYAEALAGTVEFRYAIDDPAAGPDREPAGGTAVGTNHFALVLDASGSMAEPSGDGTRMDEAKAALRRFVARLPEESTVSLRVYGDAGNTTAGGKRESCASSEVVYDGAADGARFSDTLDAVGPAGWTPLARAIRAAADDLPDDATDAIVYVVTDGLETCGGDPVTAARDLADGGVEPIVNVIGFHVAGADHEDLRAIADAGGGSYTDAGSGTELERHLDAEYSRLMDAWEDWRRAELDRIDEAGRANMAEAEEHGRALMDAAEAEGRAGMDVARELGDRGVLDRDMENAVWQFFYDRKNELWGYGYETKVANWGDAYREKVRDWGEVYDTGTSRWSELYREKYEN</sequence>
<evidence type="ECO:0000313" key="4">
    <source>
        <dbReference type="Proteomes" id="UP000280501"/>
    </source>
</evidence>
<protein>
    <submittedName>
        <fullName evidence="3">Ca-activated chloride channel family protein</fullName>
    </submittedName>
</protein>
<dbReference type="SMART" id="SM00327">
    <property type="entry name" value="VWA"/>
    <property type="match status" value="1"/>
</dbReference>
<proteinExistence type="predicted"/>
<accession>A0A3N4YT60</accession>
<reference evidence="3 4" key="1">
    <citation type="submission" date="2018-11" db="EMBL/GenBank/DDBJ databases">
        <title>Sequencing the genomes of 1000 actinobacteria strains.</title>
        <authorList>
            <person name="Klenk H.-P."/>
        </authorList>
    </citation>
    <scope>NUCLEOTIDE SEQUENCE [LARGE SCALE GENOMIC DNA]</scope>
    <source>
        <strain evidence="3 4">DSM 15700</strain>
    </source>
</reference>
<organism evidence="3 4">
    <name type="scientific">Myceligenerans xiligouense</name>
    <dbReference type="NCBI Taxonomy" id="253184"/>
    <lineage>
        <taxon>Bacteria</taxon>
        <taxon>Bacillati</taxon>
        <taxon>Actinomycetota</taxon>
        <taxon>Actinomycetes</taxon>
        <taxon>Micrococcales</taxon>
        <taxon>Promicromonosporaceae</taxon>
        <taxon>Myceligenerans</taxon>
    </lineage>
</organism>
<dbReference type="Pfam" id="PF13519">
    <property type="entry name" value="VWA_2"/>
    <property type="match status" value="1"/>
</dbReference>
<dbReference type="AlphaFoldDB" id="A0A3N4YT60"/>
<feature type="region of interest" description="Disordered" evidence="1">
    <location>
        <begin position="43"/>
        <end position="67"/>
    </location>
</feature>
<dbReference type="SUPFAM" id="SSF53300">
    <property type="entry name" value="vWA-like"/>
    <property type="match status" value="1"/>
</dbReference>
<comment type="caution">
    <text evidence="3">The sequence shown here is derived from an EMBL/GenBank/DDBJ whole genome shotgun (WGS) entry which is preliminary data.</text>
</comment>
<gene>
    <name evidence="3" type="ORF">EDD34_3315</name>
</gene>
<dbReference type="OrthoDB" id="4318225at2"/>
<dbReference type="Proteomes" id="UP000280501">
    <property type="component" value="Unassembled WGS sequence"/>
</dbReference>
<feature type="domain" description="VWFA" evidence="2">
    <location>
        <begin position="165"/>
        <end position="353"/>
    </location>
</feature>
<evidence type="ECO:0000313" key="3">
    <source>
        <dbReference type="EMBL" id="RPF22646.1"/>
    </source>
</evidence>
<name>A0A3N4YT60_9MICO</name>
<dbReference type="RefSeq" id="WP_123815528.1">
    <property type="nucleotide sequence ID" value="NZ_RKQZ01000001.1"/>
</dbReference>
<dbReference type="InterPro" id="IPR002035">
    <property type="entry name" value="VWF_A"/>
</dbReference>